<evidence type="ECO:0000256" key="1">
    <source>
        <dbReference type="SAM" id="MobiDB-lite"/>
    </source>
</evidence>
<sequence>MAQPAPNFEQPHFTGNRMSAGWPESFEEKYFDDLLGEVTGVLVLWYQWGALFEQPTDRLREMGKAGNLLLGSIERVFYRDVILGICRVTDPEKQSSNRNISIQHFQSGPYSDDSRLQELITDAIDKSVPFRHWRNKRLSHIDVSTGIGWKPPQGCGRDMVFKSLEAICAVLRRVSSAFGGSDLLLGGDHANLLQDPVRVRIEGTLRYLLQGYQHIASEK</sequence>
<evidence type="ECO:0000313" key="2">
    <source>
        <dbReference type="EMBL" id="MUO44726.1"/>
    </source>
</evidence>
<dbReference type="Proteomes" id="UP000179454">
    <property type="component" value="Unassembled WGS sequence"/>
</dbReference>
<comment type="caution">
    <text evidence="2">The sequence shown here is derived from an EMBL/GenBank/DDBJ whole genome shotgun (WGS) entry which is preliminary data.</text>
</comment>
<accession>A0ABW9TJH0</accession>
<proteinExistence type="predicted"/>
<protein>
    <recommendedName>
        <fullName evidence="4">HEPN AbiU2-like domain-containing protein</fullName>
    </recommendedName>
</protein>
<dbReference type="RefSeq" id="WP_139192562.1">
    <property type="nucleotide sequence ID" value="NZ_MBFE02000022.1"/>
</dbReference>
<gene>
    <name evidence="2" type="ORF">BBL17_023355</name>
</gene>
<name>A0ABW9TJH0_AGRVI</name>
<evidence type="ECO:0000313" key="3">
    <source>
        <dbReference type="Proteomes" id="UP000179454"/>
    </source>
</evidence>
<keyword evidence="3" id="KW-1185">Reference proteome</keyword>
<reference evidence="2" key="1">
    <citation type="submission" date="2019-11" db="EMBL/GenBank/DDBJ databases">
        <title>Whole-genome sequencing of Allorhizobium vitis.</title>
        <authorList>
            <person name="Gan H.M."/>
            <person name="Savka M.A."/>
        </authorList>
    </citation>
    <scope>NUCLEOTIDE SEQUENCE [LARGE SCALE GENOMIC DNA]</scope>
    <source>
        <strain evidence="2">T1/7</strain>
    </source>
</reference>
<evidence type="ECO:0008006" key="4">
    <source>
        <dbReference type="Google" id="ProtNLM"/>
    </source>
</evidence>
<dbReference type="EMBL" id="MBFE02000022">
    <property type="protein sequence ID" value="MUO44726.1"/>
    <property type="molecule type" value="Genomic_DNA"/>
</dbReference>
<organism evidence="2 3">
    <name type="scientific">Agrobacterium vitis</name>
    <name type="common">Rhizobium vitis</name>
    <dbReference type="NCBI Taxonomy" id="373"/>
    <lineage>
        <taxon>Bacteria</taxon>
        <taxon>Pseudomonadati</taxon>
        <taxon>Pseudomonadota</taxon>
        <taxon>Alphaproteobacteria</taxon>
        <taxon>Hyphomicrobiales</taxon>
        <taxon>Rhizobiaceae</taxon>
        <taxon>Rhizobium/Agrobacterium group</taxon>
        <taxon>Agrobacterium</taxon>
    </lineage>
</organism>
<feature type="region of interest" description="Disordered" evidence="1">
    <location>
        <begin position="1"/>
        <end position="20"/>
    </location>
</feature>